<dbReference type="Gene3D" id="3.40.220.10">
    <property type="entry name" value="Leucine Aminopeptidase, subunit E, domain 1"/>
    <property type="match status" value="1"/>
</dbReference>
<dbReference type="SUPFAM" id="SSF52949">
    <property type="entry name" value="Macro domain-like"/>
    <property type="match status" value="1"/>
</dbReference>
<evidence type="ECO:0000313" key="3">
    <source>
        <dbReference type="EMBL" id="KAK7523318.1"/>
    </source>
</evidence>
<protein>
    <recommendedName>
        <fullName evidence="2">Macro domain-containing protein</fullName>
    </recommendedName>
</protein>
<dbReference type="Proteomes" id="UP001363622">
    <property type="component" value="Unassembled WGS sequence"/>
</dbReference>
<feature type="domain" description="Macro" evidence="2">
    <location>
        <begin position="40"/>
        <end position="230"/>
    </location>
</feature>
<evidence type="ECO:0000259" key="2">
    <source>
        <dbReference type="PROSITE" id="PS51154"/>
    </source>
</evidence>
<accession>A0ABR1L1A6</accession>
<dbReference type="InterPro" id="IPR002589">
    <property type="entry name" value="Macro_dom"/>
</dbReference>
<dbReference type="InterPro" id="IPR043472">
    <property type="entry name" value="Macro_dom-like"/>
</dbReference>
<evidence type="ECO:0000313" key="4">
    <source>
        <dbReference type="Proteomes" id="UP001363622"/>
    </source>
</evidence>
<gene>
    <name evidence="3" type="ORF">IWZ03DRAFT_1173</name>
</gene>
<dbReference type="Pfam" id="PF01661">
    <property type="entry name" value="Macro"/>
    <property type="match status" value="1"/>
</dbReference>
<organism evidence="3 4">
    <name type="scientific">Phyllosticta citriasiana</name>
    <dbReference type="NCBI Taxonomy" id="595635"/>
    <lineage>
        <taxon>Eukaryota</taxon>
        <taxon>Fungi</taxon>
        <taxon>Dikarya</taxon>
        <taxon>Ascomycota</taxon>
        <taxon>Pezizomycotina</taxon>
        <taxon>Dothideomycetes</taxon>
        <taxon>Dothideomycetes incertae sedis</taxon>
        <taxon>Botryosphaeriales</taxon>
        <taxon>Phyllostictaceae</taxon>
        <taxon>Phyllosticta</taxon>
    </lineage>
</organism>
<comment type="caution">
    <text evidence="3">The sequence shown here is derived from an EMBL/GenBank/DDBJ whole genome shotgun (WGS) entry which is preliminary data.</text>
</comment>
<dbReference type="SMART" id="SM00506">
    <property type="entry name" value="A1pp"/>
    <property type="match status" value="1"/>
</dbReference>
<sequence length="263" mass="28702">MLTRRQNVRVEDVPTLPELYNPSAPLQWPLKRLETSPNGTPAMPPNAAFNAIIGLINADVTSMTIDAIVNAANERLAGGGGIDGAIHARAGDELSAACKTFPILHDNVRCPTGQARVTDGFKLPCRKIIHTPGPVWTLTQEKAEAKRLLCNCYHNSLDAAVENGCRSIVFPPISTGIFGYPNQFAADDALSAVRTWLQQQGEDVPMDKIVFSNIDQQDMEAYLLLIPRWFPPVVHGETQQGQPQQGESQHGEPHQVEPQQAVS</sequence>
<name>A0ABR1L1A6_9PEZI</name>
<dbReference type="PANTHER" id="PTHR11106:SF27">
    <property type="entry name" value="MACRO DOMAIN-CONTAINING PROTEIN"/>
    <property type="match status" value="1"/>
</dbReference>
<evidence type="ECO:0000256" key="1">
    <source>
        <dbReference type="SAM" id="MobiDB-lite"/>
    </source>
</evidence>
<reference evidence="3 4" key="1">
    <citation type="submission" date="2024-04" db="EMBL/GenBank/DDBJ databases">
        <title>Phyllosticta paracitricarpa is synonymous to the EU quarantine fungus P. citricarpa based on phylogenomic analyses.</title>
        <authorList>
            <consortium name="Lawrence Berkeley National Laboratory"/>
            <person name="Van Ingen-Buijs V.A."/>
            <person name="Van Westerhoven A.C."/>
            <person name="Haridas S."/>
            <person name="Skiadas P."/>
            <person name="Martin F."/>
            <person name="Groenewald J.Z."/>
            <person name="Crous P.W."/>
            <person name="Seidl M.F."/>
        </authorList>
    </citation>
    <scope>NUCLEOTIDE SEQUENCE [LARGE SCALE GENOMIC DNA]</scope>
    <source>
        <strain evidence="3 4">CBS 123371</strain>
    </source>
</reference>
<feature type="region of interest" description="Disordered" evidence="1">
    <location>
        <begin position="235"/>
        <end position="263"/>
    </location>
</feature>
<dbReference type="EMBL" id="JBBPHU010000001">
    <property type="protein sequence ID" value="KAK7523318.1"/>
    <property type="molecule type" value="Genomic_DNA"/>
</dbReference>
<proteinExistence type="predicted"/>
<dbReference type="PANTHER" id="PTHR11106">
    <property type="entry name" value="GANGLIOSIDE INDUCED DIFFERENTIATION ASSOCIATED PROTEIN 2-RELATED"/>
    <property type="match status" value="1"/>
</dbReference>
<keyword evidence="4" id="KW-1185">Reference proteome</keyword>
<feature type="compositionally biased region" description="Low complexity" evidence="1">
    <location>
        <begin position="236"/>
        <end position="248"/>
    </location>
</feature>
<dbReference type="PROSITE" id="PS51154">
    <property type="entry name" value="MACRO"/>
    <property type="match status" value="1"/>
</dbReference>